<dbReference type="OrthoDB" id="1750841at2759"/>
<dbReference type="PROSITE" id="PS50090">
    <property type="entry name" value="MYB_LIKE"/>
    <property type="match status" value="1"/>
</dbReference>
<accession>A0A2Z6NUT2</accession>
<dbReference type="Proteomes" id="UP000242715">
    <property type="component" value="Unassembled WGS sequence"/>
</dbReference>
<dbReference type="AlphaFoldDB" id="A0A2Z6NUT2"/>
<proteinExistence type="predicted"/>
<dbReference type="Gene3D" id="1.10.10.60">
    <property type="entry name" value="Homeodomain-like"/>
    <property type="match status" value="1"/>
</dbReference>
<feature type="compositionally biased region" description="Low complexity" evidence="1">
    <location>
        <begin position="86"/>
        <end position="101"/>
    </location>
</feature>
<organism evidence="3 4">
    <name type="scientific">Trifolium subterraneum</name>
    <name type="common">Subterranean clover</name>
    <dbReference type="NCBI Taxonomy" id="3900"/>
    <lineage>
        <taxon>Eukaryota</taxon>
        <taxon>Viridiplantae</taxon>
        <taxon>Streptophyta</taxon>
        <taxon>Embryophyta</taxon>
        <taxon>Tracheophyta</taxon>
        <taxon>Spermatophyta</taxon>
        <taxon>Magnoliopsida</taxon>
        <taxon>eudicotyledons</taxon>
        <taxon>Gunneridae</taxon>
        <taxon>Pentapetalae</taxon>
        <taxon>rosids</taxon>
        <taxon>fabids</taxon>
        <taxon>Fabales</taxon>
        <taxon>Fabaceae</taxon>
        <taxon>Papilionoideae</taxon>
        <taxon>50 kb inversion clade</taxon>
        <taxon>NPAAA clade</taxon>
        <taxon>Hologalegina</taxon>
        <taxon>IRL clade</taxon>
        <taxon>Trifolieae</taxon>
        <taxon>Trifolium</taxon>
    </lineage>
</organism>
<reference evidence="4" key="1">
    <citation type="journal article" date="2017" name="Front. Plant Sci.">
        <title>Climate Clever Clovers: New Paradigm to Reduce the Environmental Footprint of Ruminants by Breeding Low Methanogenic Forages Utilizing Haplotype Variation.</title>
        <authorList>
            <person name="Kaur P."/>
            <person name="Appels R."/>
            <person name="Bayer P.E."/>
            <person name="Keeble-Gagnere G."/>
            <person name="Wang J."/>
            <person name="Hirakawa H."/>
            <person name="Shirasawa K."/>
            <person name="Vercoe P."/>
            <person name="Stefanova K."/>
            <person name="Durmic Z."/>
            <person name="Nichols P."/>
            <person name="Revell C."/>
            <person name="Isobe S.N."/>
            <person name="Edwards D."/>
            <person name="Erskine W."/>
        </authorList>
    </citation>
    <scope>NUCLEOTIDE SEQUENCE [LARGE SCALE GENOMIC DNA]</scope>
    <source>
        <strain evidence="4">cv. Daliak</strain>
    </source>
</reference>
<evidence type="ECO:0000313" key="4">
    <source>
        <dbReference type="Proteomes" id="UP000242715"/>
    </source>
</evidence>
<feature type="domain" description="Myb-like" evidence="2">
    <location>
        <begin position="9"/>
        <end position="65"/>
    </location>
</feature>
<gene>
    <name evidence="3" type="ORF">TSUD_99020</name>
</gene>
<dbReference type="EMBL" id="DF974365">
    <property type="protein sequence ID" value="GAU47944.1"/>
    <property type="molecule type" value="Genomic_DNA"/>
</dbReference>
<evidence type="ECO:0000313" key="3">
    <source>
        <dbReference type="EMBL" id="GAU47944.1"/>
    </source>
</evidence>
<dbReference type="InterPro" id="IPR009057">
    <property type="entry name" value="Homeodomain-like_sf"/>
</dbReference>
<sequence>MRTILETPNAQNSQDNWSENELDTLWIAVRKYGIENWEAVLRDPSMQILRSKTAEGLAIRWEKEALKIFPPPPPILSVLSNNFQGSSSARVNSSSARRSANTPEIGRPLSRMMLIGRKEMKTTTETNVEVVGTDDIGSSMENPIEIDD</sequence>
<dbReference type="InterPro" id="IPR001005">
    <property type="entry name" value="SANT/Myb"/>
</dbReference>
<feature type="region of interest" description="Disordered" evidence="1">
    <location>
        <begin position="85"/>
        <end position="107"/>
    </location>
</feature>
<name>A0A2Z6NUT2_TRISU</name>
<protein>
    <recommendedName>
        <fullName evidence="2">Myb-like domain-containing protein</fullName>
    </recommendedName>
</protein>
<evidence type="ECO:0000256" key="1">
    <source>
        <dbReference type="SAM" id="MobiDB-lite"/>
    </source>
</evidence>
<keyword evidence="4" id="KW-1185">Reference proteome</keyword>
<dbReference type="SUPFAM" id="SSF46689">
    <property type="entry name" value="Homeodomain-like"/>
    <property type="match status" value="1"/>
</dbReference>
<evidence type="ECO:0000259" key="2">
    <source>
        <dbReference type="PROSITE" id="PS50090"/>
    </source>
</evidence>